<evidence type="ECO:0000313" key="4">
    <source>
        <dbReference type="Proteomes" id="UP001166286"/>
    </source>
</evidence>
<comment type="caution">
    <text evidence="3">The sequence shown here is derived from an EMBL/GenBank/DDBJ whole genome shotgun (WGS) entry which is preliminary data.</text>
</comment>
<feature type="compositionally biased region" description="Polar residues" evidence="1">
    <location>
        <begin position="179"/>
        <end position="197"/>
    </location>
</feature>
<evidence type="ECO:0000256" key="2">
    <source>
        <dbReference type="SAM" id="SignalP"/>
    </source>
</evidence>
<evidence type="ECO:0000256" key="1">
    <source>
        <dbReference type="SAM" id="MobiDB-lite"/>
    </source>
</evidence>
<feature type="chain" id="PRO_5041345470" evidence="2">
    <location>
        <begin position="28"/>
        <end position="549"/>
    </location>
</feature>
<feature type="compositionally biased region" description="Polar residues" evidence="1">
    <location>
        <begin position="287"/>
        <end position="325"/>
    </location>
</feature>
<feature type="region of interest" description="Disordered" evidence="1">
    <location>
        <begin position="142"/>
        <end position="197"/>
    </location>
</feature>
<feature type="region of interest" description="Disordered" evidence="1">
    <location>
        <begin position="265"/>
        <end position="325"/>
    </location>
</feature>
<organism evidence="3 4">
    <name type="scientific">Cladonia borealis</name>
    <dbReference type="NCBI Taxonomy" id="184061"/>
    <lineage>
        <taxon>Eukaryota</taxon>
        <taxon>Fungi</taxon>
        <taxon>Dikarya</taxon>
        <taxon>Ascomycota</taxon>
        <taxon>Pezizomycotina</taxon>
        <taxon>Lecanoromycetes</taxon>
        <taxon>OSLEUM clade</taxon>
        <taxon>Lecanoromycetidae</taxon>
        <taxon>Lecanorales</taxon>
        <taxon>Lecanorineae</taxon>
        <taxon>Cladoniaceae</taxon>
        <taxon>Cladonia</taxon>
    </lineage>
</organism>
<proteinExistence type="predicted"/>
<keyword evidence="4" id="KW-1185">Reference proteome</keyword>
<gene>
    <name evidence="3" type="ORF">JMJ35_006782</name>
</gene>
<dbReference type="AlphaFoldDB" id="A0AA39QYB3"/>
<reference evidence="3" key="1">
    <citation type="submission" date="2023-03" db="EMBL/GenBank/DDBJ databases">
        <title>Complete genome of Cladonia borealis.</title>
        <authorList>
            <person name="Park H."/>
        </authorList>
    </citation>
    <scope>NUCLEOTIDE SEQUENCE</scope>
    <source>
        <strain evidence="3">ANT050790</strain>
    </source>
</reference>
<feature type="signal peptide" evidence="2">
    <location>
        <begin position="1"/>
        <end position="27"/>
    </location>
</feature>
<dbReference type="EMBL" id="JAFEKC020000015">
    <property type="protein sequence ID" value="KAK0510350.1"/>
    <property type="molecule type" value="Genomic_DNA"/>
</dbReference>
<feature type="compositionally biased region" description="Polar residues" evidence="1">
    <location>
        <begin position="155"/>
        <end position="171"/>
    </location>
</feature>
<feature type="compositionally biased region" description="Low complexity" evidence="1">
    <location>
        <begin position="142"/>
        <end position="154"/>
    </location>
</feature>
<evidence type="ECO:0000313" key="3">
    <source>
        <dbReference type="EMBL" id="KAK0510350.1"/>
    </source>
</evidence>
<feature type="compositionally biased region" description="Low complexity" evidence="1">
    <location>
        <begin position="265"/>
        <end position="285"/>
    </location>
</feature>
<sequence length="549" mass="57309">MKASHTSNKAGVLILTTLLSSFPYSQAANCNTQTISGSPSSSAVASFLTNALNRQGSGICAGGFPPTNPLTNVFNADEMDFNVTRSTSTGTLNNCNAAFTDIISQCVQGENVWGGNWSVPGEFYSITNSIYPGNAIVIPGASSQASSGTAQTTQHPPGTTQSTPARSPSSTPGGGFVITSGTNGPITIPPQTTTESGKFSTSYIAGITADTATTTTLSDQSGPTILPIWFCPECIAAAAGILIIPAAAPIAGGLIPPPPGFPALAIGLDGAPTPTGPTSGTQPSGDPRTQNPTGSVPETATTTDPSTSNGPTGTASESSITTPEVTGSCQYWQTSNDKRDIKPRAIVKTIYRERTIKHDVDERRGIDTSGEVTMSVQRPLISAIQAIGGPGGITSANGLTLVTTKFPKPDMENRFITGLQGKVSQTINENYNGQTIKMAKGDLFRIRWDYDPDKGVHVNAEFFGTTTTKIAFTPSTQPIVNPPGNANNVLFQQVINNQSNSLDYQTKPNTASHVYTPEERTGEPSASTQAQALQSMAQQLAQRWASSYC</sequence>
<protein>
    <submittedName>
        <fullName evidence="3">Uncharacterized protein</fullName>
    </submittedName>
</protein>
<dbReference type="Proteomes" id="UP001166286">
    <property type="component" value="Unassembled WGS sequence"/>
</dbReference>
<keyword evidence="2" id="KW-0732">Signal</keyword>
<name>A0AA39QYB3_9LECA</name>
<accession>A0AA39QYB3</accession>